<feature type="binding site" description="axial binding residue" evidence="9">
    <location>
        <position position="88"/>
    </location>
    <ligand>
        <name>heme c</name>
        <dbReference type="ChEBI" id="CHEBI:61717"/>
        <label>1</label>
    </ligand>
    <ligandPart>
        <name>Fe</name>
        <dbReference type="ChEBI" id="CHEBI:18248"/>
    </ligandPart>
</feature>
<keyword evidence="2" id="KW-0813">Transport</keyword>
<dbReference type="GO" id="GO:0005506">
    <property type="term" value="F:iron ion binding"/>
    <property type="evidence" value="ECO:0007669"/>
    <property type="project" value="InterPro"/>
</dbReference>
<feature type="binding site" description="axial binding residue" evidence="9">
    <location>
        <position position="49"/>
    </location>
    <ligand>
        <name>heme c</name>
        <dbReference type="ChEBI" id="CHEBI:61717"/>
        <label>1</label>
    </ligand>
    <ligandPart>
        <name>Fe</name>
        <dbReference type="ChEBI" id="CHEBI:18248"/>
    </ligandPart>
</feature>
<comment type="PTM">
    <text evidence="8">Binds 2 heme c groups covalently per subunit.</text>
</comment>
<feature type="domain" description="Cytochrome c" evidence="11">
    <location>
        <begin position="121"/>
        <end position="209"/>
    </location>
</feature>
<evidence type="ECO:0000256" key="1">
    <source>
        <dbReference type="ARBA" id="ARBA00004418"/>
    </source>
</evidence>
<dbReference type="OrthoDB" id="9773456at2"/>
<comment type="caution">
    <text evidence="12">The sequence shown here is derived from an EMBL/GenBank/DDBJ whole genome shotgun (WGS) entry which is preliminary data.</text>
</comment>
<dbReference type="PROSITE" id="PS51007">
    <property type="entry name" value="CYTC"/>
    <property type="match status" value="2"/>
</dbReference>
<dbReference type="EMBL" id="AMXF01000028">
    <property type="protein sequence ID" value="ENO97896.1"/>
    <property type="molecule type" value="Genomic_DNA"/>
</dbReference>
<evidence type="ECO:0000259" key="11">
    <source>
        <dbReference type="PROSITE" id="PS51007"/>
    </source>
</evidence>
<feature type="binding site" description="covalent" evidence="8">
    <location>
        <position position="145"/>
    </location>
    <ligand>
        <name>heme c</name>
        <dbReference type="ChEBI" id="CHEBI:61717"/>
        <label>2</label>
    </ligand>
</feature>
<feature type="binding site" description="covalent" evidence="8">
    <location>
        <position position="48"/>
    </location>
    <ligand>
        <name>heme c</name>
        <dbReference type="ChEBI" id="CHEBI:61717"/>
        <label>1</label>
    </ligand>
</feature>
<name>N6YUH5_9RHOO</name>
<proteinExistence type="predicted"/>
<dbReference type="RefSeq" id="WP_004358821.1">
    <property type="nucleotide sequence ID" value="NZ_AMXF01000028.1"/>
</dbReference>
<dbReference type="InterPro" id="IPR050597">
    <property type="entry name" value="Cytochrome_c_Oxidase_Subunit"/>
</dbReference>
<feature type="domain" description="Cytochrome c" evidence="11">
    <location>
        <begin position="32"/>
        <end position="111"/>
    </location>
</feature>
<evidence type="ECO:0000256" key="9">
    <source>
        <dbReference type="PIRSR" id="PIRSR000005-2"/>
    </source>
</evidence>
<protein>
    <submittedName>
        <fullName evidence="12">Cytochrome c, class I</fullName>
    </submittedName>
</protein>
<evidence type="ECO:0000256" key="4">
    <source>
        <dbReference type="ARBA" id="ARBA00022723"/>
    </source>
</evidence>
<comment type="subcellular location">
    <subcellularLocation>
        <location evidence="1">Periplasm</location>
    </subcellularLocation>
</comment>
<dbReference type="GO" id="GO:0020037">
    <property type="term" value="F:heme binding"/>
    <property type="evidence" value="ECO:0007669"/>
    <property type="project" value="InterPro"/>
</dbReference>
<feature type="binding site" description="axial binding residue" evidence="9">
    <location>
        <position position="186"/>
    </location>
    <ligand>
        <name>heme c</name>
        <dbReference type="ChEBI" id="CHEBI:61717"/>
        <label>2</label>
    </ligand>
    <ligandPart>
        <name>Fe</name>
        <dbReference type="ChEBI" id="CHEBI:18248"/>
    </ligandPart>
</feature>
<dbReference type="SUPFAM" id="SSF46626">
    <property type="entry name" value="Cytochrome c"/>
    <property type="match status" value="2"/>
</dbReference>
<keyword evidence="4 9" id="KW-0479">Metal-binding</keyword>
<dbReference type="InterPro" id="IPR024167">
    <property type="entry name" value="Cytochrome_c4-like"/>
</dbReference>
<sequence>MKASTSTLARCVAGLGLSLGFAAAGAGELPKVDLARAAEISAARCGLCHGVDGDSSSPLYPRLASQHHQYIAKQLADFKAGRRKSDTMASMATDLAPEEMLALGVYFEQKPTKPRPARDVELAGVGRYIFHRGNESSGVPACAGCHGEAGHGTDQLPRLAGQVPRYIEDQLRSFNKRERTNDNAIMHSIASKLTELEVKGVAMYISSLE</sequence>
<gene>
    <name evidence="12" type="ORF">C667_06544</name>
</gene>
<keyword evidence="3 8" id="KW-0349">Heme</keyword>
<dbReference type="Pfam" id="PF00034">
    <property type="entry name" value="Cytochrom_C"/>
    <property type="match status" value="2"/>
</dbReference>
<feature type="binding site" description="axial binding residue" evidence="9">
    <location>
        <position position="146"/>
    </location>
    <ligand>
        <name>heme c</name>
        <dbReference type="ChEBI" id="CHEBI:61717"/>
        <label>2</label>
    </ligand>
    <ligandPart>
        <name>Fe</name>
        <dbReference type="ChEBI" id="CHEBI:18248"/>
    </ligandPart>
</feature>
<evidence type="ECO:0000313" key="12">
    <source>
        <dbReference type="EMBL" id="ENO97896.1"/>
    </source>
</evidence>
<dbReference type="Proteomes" id="UP000013047">
    <property type="component" value="Unassembled WGS sequence"/>
</dbReference>
<evidence type="ECO:0000256" key="7">
    <source>
        <dbReference type="ARBA" id="ARBA00023004"/>
    </source>
</evidence>
<dbReference type="Gene3D" id="1.10.760.10">
    <property type="entry name" value="Cytochrome c-like domain"/>
    <property type="match status" value="2"/>
</dbReference>
<dbReference type="AlphaFoldDB" id="N6YUH5"/>
<evidence type="ECO:0000256" key="8">
    <source>
        <dbReference type="PIRSR" id="PIRSR000005-1"/>
    </source>
</evidence>
<reference evidence="12 13" key="1">
    <citation type="submission" date="2012-09" db="EMBL/GenBank/DDBJ databases">
        <title>Draft Genome Sequences of 6 Strains from Genus Thauera.</title>
        <authorList>
            <person name="Liu B."/>
            <person name="Shapleigh J.P."/>
            <person name="Frostegard A.H."/>
        </authorList>
    </citation>
    <scope>NUCLEOTIDE SEQUENCE [LARGE SCALE GENOMIC DNA]</scope>
    <source>
        <strain evidence="12 13">B4P</strain>
    </source>
</reference>
<feature type="signal peptide" evidence="10">
    <location>
        <begin position="1"/>
        <end position="26"/>
    </location>
</feature>
<evidence type="ECO:0000256" key="6">
    <source>
        <dbReference type="ARBA" id="ARBA00022982"/>
    </source>
</evidence>
<keyword evidence="7 9" id="KW-0408">Iron</keyword>
<dbReference type="PANTHER" id="PTHR33751:SF9">
    <property type="entry name" value="CYTOCHROME C4"/>
    <property type="match status" value="1"/>
</dbReference>
<dbReference type="PIRSF" id="PIRSF000005">
    <property type="entry name" value="Cytochrome_c4"/>
    <property type="match status" value="1"/>
</dbReference>
<dbReference type="PANTHER" id="PTHR33751">
    <property type="entry name" value="CBB3-TYPE CYTOCHROME C OXIDASE SUBUNIT FIXP"/>
    <property type="match status" value="1"/>
</dbReference>
<evidence type="ECO:0000256" key="3">
    <source>
        <dbReference type="ARBA" id="ARBA00022617"/>
    </source>
</evidence>
<keyword evidence="10" id="KW-0732">Signal</keyword>
<dbReference type="InterPro" id="IPR036909">
    <property type="entry name" value="Cyt_c-like_dom_sf"/>
</dbReference>
<accession>N6YUH5</accession>
<organism evidence="12 13">
    <name type="scientific">Thauera phenylacetica B4P</name>
    <dbReference type="NCBI Taxonomy" id="1234382"/>
    <lineage>
        <taxon>Bacteria</taxon>
        <taxon>Pseudomonadati</taxon>
        <taxon>Pseudomonadota</taxon>
        <taxon>Betaproteobacteria</taxon>
        <taxon>Rhodocyclales</taxon>
        <taxon>Zoogloeaceae</taxon>
        <taxon>Thauera</taxon>
    </lineage>
</organism>
<keyword evidence="6" id="KW-0249">Electron transport</keyword>
<keyword evidence="5" id="KW-0574">Periplasm</keyword>
<evidence type="ECO:0000256" key="10">
    <source>
        <dbReference type="SAM" id="SignalP"/>
    </source>
</evidence>
<feature type="binding site" description="covalent" evidence="8">
    <location>
        <position position="142"/>
    </location>
    <ligand>
        <name>heme c</name>
        <dbReference type="ChEBI" id="CHEBI:61717"/>
        <label>2</label>
    </ligand>
</feature>
<keyword evidence="13" id="KW-1185">Reference proteome</keyword>
<evidence type="ECO:0000313" key="13">
    <source>
        <dbReference type="Proteomes" id="UP000013047"/>
    </source>
</evidence>
<evidence type="ECO:0000256" key="5">
    <source>
        <dbReference type="ARBA" id="ARBA00022764"/>
    </source>
</evidence>
<feature type="chain" id="PRO_5004128348" evidence="10">
    <location>
        <begin position="27"/>
        <end position="209"/>
    </location>
</feature>
<evidence type="ECO:0000256" key="2">
    <source>
        <dbReference type="ARBA" id="ARBA00022448"/>
    </source>
</evidence>
<dbReference type="GO" id="GO:0042597">
    <property type="term" value="C:periplasmic space"/>
    <property type="evidence" value="ECO:0007669"/>
    <property type="project" value="UniProtKB-SubCell"/>
</dbReference>
<dbReference type="InterPro" id="IPR009056">
    <property type="entry name" value="Cyt_c-like_dom"/>
</dbReference>
<dbReference type="GO" id="GO:0009055">
    <property type="term" value="F:electron transfer activity"/>
    <property type="evidence" value="ECO:0007669"/>
    <property type="project" value="InterPro"/>
</dbReference>
<feature type="binding site" description="covalent" evidence="8">
    <location>
        <position position="45"/>
    </location>
    <ligand>
        <name>heme c</name>
        <dbReference type="ChEBI" id="CHEBI:61717"/>
        <label>1</label>
    </ligand>
</feature>